<dbReference type="InterPro" id="IPR017871">
    <property type="entry name" value="ABC_transporter-like_CS"/>
</dbReference>
<dbReference type="InterPro" id="IPR039421">
    <property type="entry name" value="Type_1_exporter"/>
</dbReference>
<dbReference type="SUPFAM" id="SSF52540">
    <property type="entry name" value="P-loop containing nucleoside triphosphate hydrolases"/>
    <property type="match status" value="1"/>
</dbReference>
<protein>
    <submittedName>
        <fullName evidence="10">Probable ABC transporter ATP-binding protein HI_0664</fullName>
    </submittedName>
</protein>
<dbReference type="AlphaFoldDB" id="A0A239V4U4"/>
<keyword evidence="3" id="KW-0547">Nucleotide-binding</keyword>
<evidence type="ECO:0000313" key="10">
    <source>
        <dbReference type="EMBL" id="SNV17210.1"/>
    </source>
</evidence>
<dbReference type="GO" id="GO:0034040">
    <property type="term" value="F:ATPase-coupled lipid transmembrane transporter activity"/>
    <property type="evidence" value="ECO:0007669"/>
    <property type="project" value="TreeGrafter"/>
</dbReference>
<sequence length="552" mass="56835">MNRRIVPGITGAAFTGGLALSSGLALTAASGWLIVAASFKPPILTLLAVIVLVRAFGIARPLLRYVERIRSHDAALAQLAEERTRAYRSLIPLTPARLGRRGRGDILASIVEDLDDVVMAQIRVVVPIVSLLVTGAVAALVGAVFLFSAAAVVVGTVVACALVGFLDHLIEKRTQGSVVAARARVYELATTITTHADQLTAIGGTGAMLTRLRQAEDRLTFALRAQAAGRAVGACFAPVITVVGAIAMAHVVTPYIDRGLPTPVAALLVLIPIALGEAVGAIPDAMGALARAQAARARLGVILNQTPAVAAEETALAAEKAGSSHEEHVAPVRNVAGISLAVRDLTASWDGKRTALPALTTSVAPGTFLAVTGPNGSGKSTFLAVLARHLDPSSGVYLQDGSDVLGLPLAATRAAIAVVDDETHILASTLRENLRFTCPGADDVALVDALRRAGLGVWFEGLPEGLDTRLGTGGQGVSGGERTRLGIARALASGRALLLLDEPTAHLDHPTAVAVLADVRAAQKDQTVVLVSHRSEGVAEADAQLELGAVRG</sequence>
<dbReference type="InterPro" id="IPR036640">
    <property type="entry name" value="ABC1_TM_sf"/>
</dbReference>
<dbReference type="GO" id="GO:0005524">
    <property type="term" value="F:ATP binding"/>
    <property type="evidence" value="ECO:0007669"/>
    <property type="project" value="UniProtKB-KW"/>
</dbReference>
<keyword evidence="2 7" id="KW-0812">Transmembrane</keyword>
<keyword evidence="4 10" id="KW-0067">ATP-binding</keyword>
<evidence type="ECO:0000256" key="2">
    <source>
        <dbReference type="ARBA" id="ARBA00022692"/>
    </source>
</evidence>
<evidence type="ECO:0000256" key="6">
    <source>
        <dbReference type="ARBA" id="ARBA00023136"/>
    </source>
</evidence>
<evidence type="ECO:0000313" key="11">
    <source>
        <dbReference type="Proteomes" id="UP000242637"/>
    </source>
</evidence>
<name>A0A239V4U4_9MICO</name>
<dbReference type="Proteomes" id="UP000242637">
    <property type="component" value="Chromosome 1"/>
</dbReference>
<evidence type="ECO:0000256" key="7">
    <source>
        <dbReference type="SAM" id="Phobius"/>
    </source>
</evidence>
<dbReference type="PROSITE" id="PS50893">
    <property type="entry name" value="ABC_TRANSPORTER_2"/>
    <property type="match status" value="1"/>
</dbReference>
<dbReference type="InterPro" id="IPR014223">
    <property type="entry name" value="ABC_CydC/D"/>
</dbReference>
<dbReference type="PROSITE" id="PS00211">
    <property type="entry name" value="ABC_TRANSPORTER_1"/>
    <property type="match status" value="1"/>
</dbReference>
<evidence type="ECO:0000259" key="8">
    <source>
        <dbReference type="PROSITE" id="PS50893"/>
    </source>
</evidence>
<dbReference type="Gene3D" id="3.40.50.300">
    <property type="entry name" value="P-loop containing nucleotide triphosphate hydrolases"/>
    <property type="match status" value="1"/>
</dbReference>
<feature type="domain" description="ABC transporter" evidence="8">
    <location>
        <begin position="340"/>
        <end position="551"/>
    </location>
</feature>
<dbReference type="SMART" id="SM00382">
    <property type="entry name" value="AAA"/>
    <property type="match status" value="1"/>
</dbReference>
<evidence type="ECO:0000256" key="4">
    <source>
        <dbReference type="ARBA" id="ARBA00022840"/>
    </source>
</evidence>
<dbReference type="PANTHER" id="PTHR24221">
    <property type="entry name" value="ATP-BINDING CASSETTE SUB-FAMILY B"/>
    <property type="match status" value="1"/>
</dbReference>
<evidence type="ECO:0000256" key="1">
    <source>
        <dbReference type="ARBA" id="ARBA00004651"/>
    </source>
</evidence>
<feature type="transmembrane region" description="Helical" evidence="7">
    <location>
        <begin position="147"/>
        <end position="166"/>
    </location>
</feature>
<dbReference type="GO" id="GO:0016887">
    <property type="term" value="F:ATP hydrolysis activity"/>
    <property type="evidence" value="ECO:0007669"/>
    <property type="project" value="InterPro"/>
</dbReference>
<feature type="transmembrane region" description="Helical" evidence="7">
    <location>
        <begin position="231"/>
        <end position="252"/>
    </location>
</feature>
<dbReference type="Pfam" id="PF00005">
    <property type="entry name" value="ABC_tran"/>
    <property type="match status" value="1"/>
</dbReference>
<dbReference type="STRING" id="1121387.GCA_000429885_01559"/>
<gene>
    <name evidence="10" type="ORF">SAMEA4475696_00155</name>
</gene>
<evidence type="ECO:0000256" key="5">
    <source>
        <dbReference type="ARBA" id="ARBA00022989"/>
    </source>
</evidence>
<keyword evidence="5 7" id="KW-1133">Transmembrane helix</keyword>
<dbReference type="GO" id="GO:0005886">
    <property type="term" value="C:plasma membrane"/>
    <property type="evidence" value="ECO:0007669"/>
    <property type="project" value="UniProtKB-SubCell"/>
</dbReference>
<reference evidence="10 11" key="1">
    <citation type="submission" date="2017-06" db="EMBL/GenBank/DDBJ databases">
        <authorList>
            <consortium name="Pathogen Informatics"/>
        </authorList>
    </citation>
    <scope>NUCLEOTIDE SEQUENCE [LARGE SCALE GENOMIC DNA]</scope>
    <source>
        <strain evidence="10 11">NCTC13039</strain>
    </source>
</reference>
<dbReference type="PROSITE" id="PS50929">
    <property type="entry name" value="ABC_TM1F"/>
    <property type="match status" value="1"/>
</dbReference>
<dbReference type="GeneID" id="63458462"/>
<proteinExistence type="predicted"/>
<keyword evidence="11" id="KW-1185">Reference proteome</keyword>
<dbReference type="KEGG" id="dco:SAMEA4475696_0155"/>
<dbReference type="InterPro" id="IPR011527">
    <property type="entry name" value="ABC1_TM_dom"/>
</dbReference>
<dbReference type="GO" id="GO:0034775">
    <property type="term" value="P:glutathione transmembrane transport"/>
    <property type="evidence" value="ECO:0007669"/>
    <property type="project" value="InterPro"/>
</dbReference>
<dbReference type="PANTHER" id="PTHR24221:SF653">
    <property type="entry name" value="TRANSPORT ATP-BINDING PROTEIN CYDC"/>
    <property type="match status" value="1"/>
</dbReference>
<dbReference type="GO" id="GO:0140359">
    <property type="term" value="F:ABC-type transporter activity"/>
    <property type="evidence" value="ECO:0007669"/>
    <property type="project" value="InterPro"/>
</dbReference>
<keyword evidence="6 7" id="KW-0472">Membrane</keyword>
<organism evidence="10 11">
    <name type="scientific">Dermatophilus congolensis</name>
    <dbReference type="NCBI Taxonomy" id="1863"/>
    <lineage>
        <taxon>Bacteria</taxon>
        <taxon>Bacillati</taxon>
        <taxon>Actinomycetota</taxon>
        <taxon>Actinomycetes</taxon>
        <taxon>Micrococcales</taxon>
        <taxon>Dermatophilaceae</taxon>
        <taxon>Dermatophilus</taxon>
    </lineage>
</organism>
<evidence type="ECO:0000256" key="3">
    <source>
        <dbReference type="ARBA" id="ARBA00022741"/>
    </source>
</evidence>
<dbReference type="GO" id="GO:0045454">
    <property type="term" value="P:cell redox homeostasis"/>
    <property type="evidence" value="ECO:0007669"/>
    <property type="project" value="InterPro"/>
</dbReference>
<accession>A0A239V4U4</accession>
<comment type="subcellular location">
    <subcellularLocation>
        <location evidence="1">Cell membrane</location>
        <topology evidence="1">Multi-pass membrane protein</topology>
    </subcellularLocation>
</comment>
<evidence type="ECO:0000259" key="9">
    <source>
        <dbReference type="PROSITE" id="PS50929"/>
    </source>
</evidence>
<dbReference type="InterPro" id="IPR003439">
    <property type="entry name" value="ABC_transporter-like_ATP-bd"/>
</dbReference>
<dbReference type="RefSeq" id="WP_034401244.1">
    <property type="nucleotide sequence ID" value="NZ_LT906453.1"/>
</dbReference>
<dbReference type="EMBL" id="LT906453">
    <property type="protein sequence ID" value="SNV17210.1"/>
    <property type="molecule type" value="Genomic_DNA"/>
</dbReference>
<feature type="transmembrane region" description="Helical" evidence="7">
    <location>
        <begin position="12"/>
        <end position="37"/>
    </location>
</feature>
<feature type="transmembrane region" description="Helical" evidence="7">
    <location>
        <begin position="264"/>
        <end position="282"/>
    </location>
</feature>
<dbReference type="SUPFAM" id="SSF90123">
    <property type="entry name" value="ABC transporter transmembrane region"/>
    <property type="match status" value="1"/>
</dbReference>
<dbReference type="InterPro" id="IPR027417">
    <property type="entry name" value="P-loop_NTPase"/>
</dbReference>
<dbReference type="OrthoDB" id="3237158at2"/>
<feature type="domain" description="ABC transmembrane type-1" evidence="9">
    <location>
        <begin position="11"/>
        <end position="291"/>
    </location>
</feature>
<feature type="transmembrane region" description="Helical" evidence="7">
    <location>
        <begin position="124"/>
        <end position="141"/>
    </location>
</feature>
<dbReference type="NCBIfam" id="TIGR02868">
    <property type="entry name" value="CydC"/>
    <property type="match status" value="1"/>
</dbReference>
<dbReference type="InterPro" id="IPR003593">
    <property type="entry name" value="AAA+_ATPase"/>
</dbReference>
<dbReference type="Gene3D" id="1.20.1560.10">
    <property type="entry name" value="ABC transporter type 1, transmembrane domain"/>
    <property type="match status" value="1"/>
</dbReference>